<protein>
    <submittedName>
        <fullName evidence="3">WD40 repeat-like protein</fullName>
    </submittedName>
</protein>
<dbReference type="SMART" id="SM00320">
    <property type="entry name" value="WD40"/>
    <property type="match status" value="4"/>
</dbReference>
<dbReference type="GO" id="GO:0000922">
    <property type="term" value="C:spindle pole"/>
    <property type="evidence" value="ECO:0007669"/>
    <property type="project" value="TreeGrafter"/>
</dbReference>
<keyword evidence="4" id="KW-1185">Reference proteome</keyword>
<feature type="compositionally biased region" description="Low complexity" evidence="2">
    <location>
        <begin position="352"/>
        <end position="368"/>
    </location>
</feature>
<evidence type="ECO:0000256" key="2">
    <source>
        <dbReference type="SAM" id="MobiDB-lite"/>
    </source>
</evidence>
<dbReference type="InterPro" id="IPR036322">
    <property type="entry name" value="WD40_repeat_dom_sf"/>
</dbReference>
<feature type="compositionally biased region" description="Acidic residues" evidence="2">
    <location>
        <begin position="642"/>
        <end position="669"/>
    </location>
</feature>
<proteinExistence type="predicted"/>
<feature type="region of interest" description="Disordered" evidence="2">
    <location>
        <begin position="308"/>
        <end position="767"/>
    </location>
</feature>
<dbReference type="OrthoDB" id="1602884at2759"/>
<dbReference type="GO" id="GO:0000278">
    <property type="term" value="P:mitotic cell cycle"/>
    <property type="evidence" value="ECO:0007669"/>
    <property type="project" value="TreeGrafter"/>
</dbReference>
<feature type="compositionally biased region" description="Low complexity" evidence="2">
    <location>
        <begin position="493"/>
        <end position="545"/>
    </location>
</feature>
<feature type="compositionally biased region" description="Polar residues" evidence="2">
    <location>
        <begin position="313"/>
        <end position="343"/>
    </location>
</feature>
<dbReference type="Gene3D" id="2.130.10.10">
    <property type="entry name" value="YVTN repeat-like/Quinoprotein amine dehydrogenase"/>
    <property type="match status" value="1"/>
</dbReference>
<dbReference type="InterPro" id="IPR015943">
    <property type="entry name" value="WD40/YVTN_repeat-like_dom_sf"/>
</dbReference>
<dbReference type="GO" id="GO:0043015">
    <property type="term" value="F:gamma-tubulin binding"/>
    <property type="evidence" value="ECO:0007669"/>
    <property type="project" value="TreeGrafter"/>
</dbReference>
<name>A0A4S8MM75_DENBC</name>
<accession>A0A4S8MM75</accession>
<feature type="compositionally biased region" description="Polar residues" evidence="2">
    <location>
        <begin position="697"/>
        <end position="720"/>
    </location>
</feature>
<feature type="compositionally biased region" description="Basic and acidic residues" evidence="2">
    <location>
        <begin position="407"/>
        <end position="422"/>
    </location>
</feature>
<dbReference type="CDD" id="cd14686">
    <property type="entry name" value="bZIP"/>
    <property type="match status" value="1"/>
</dbReference>
<feature type="compositionally biased region" description="Basic and acidic residues" evidence="2">
    <location>
        <begin position="627"/>
        <end position="641"/>
    </location>
</feature>
<dbReference type="InterPro" id="IPR001680">
    <property type="entry name" value="WD40_rpt"/>
</dbReference>
<dbReference type="GO" id="GO:0005737">
    <property type="term" value="C:cytoplasm"/>
    <property type="evidence" value="ECO:0007669"/>
    <property type="project" value="TreeGrafter"/>
</dbReference>
<feature type="compositionally biased region" description="Basic and acidic residues" evidence="2">
    <location>
        <begin position="481"/>
        <end position="491"/>
    </location>
</feature>
<dbReference type="PANTHER" id="PTHR44414">
    <property type="entry name" value="PROTEIN NEDD1"/>
    <property type="match status" value="1"/>
</dbReference>
<dbReference type="SUPFAM" id="SSF50978">
    <property type="entry name" value="WD40 repeat-like"/>
    <property type="match status" value="1"/>
</dbReference>
<reference evidence="3 4" key="1">
    <citation type="journal article" date="2019" name="Nat. Ecol. Evol.">
        <title>Megaphylogeny resolves global patterns of mushroom evolution.</title>
        <authorList>
            <person name="Varga T."/>
            <person name="Krizsan K."/>
            <person name="Foldi C."/>
            <person name="Dima B."/>
            <person name="Sanchez-Garcia M."/>
            <person name="Sanchez-Ramirez S."/>
            <person name="Szollosi G.J."/>
            <person name="Szarkandi J.G."/>
            <person name="Papp V."/>
            <person name="Albert L."/>
            <person name="Andreopoulos W."/>
            <person name="Angelini C."/>
            <person name="Antonin V."/>
            <person name="Barry K.W."/>
            <person name="Bougher N.L."/>
            <person name="Buchanan P."/>
            <person name="Buyck B."/>
            <person name="Bense V."/>
            <person name="Catcheside P."/>
            <person name="Chovatia M."/>
            <person name="Cooper J."/>
            <person name="Damon W."/>
            <person name="Desjardin D."/>
            <person name="Finy P."/>
            <person name="Geml J."/>
            <person name="Haridas S."/>
            <person name="Hughes K."/>
            <person name="Justo A."/>
            <person name="Karasinski D."/>
            <person name="Kautmanova I."/>
            <person name="Kiss B."/>
            <person name="Kocsube S."/>
            <person name="Kotiranta H."/>
            <person name="LaButti K.M."/>
            <person name="Lechner B.E."/>
            <person name="Liimatainen K."/>
            <person name="Lipzen A."/>
            <person name="Lukacs Z."/>
            <person name="Mihaltcheva S."/>
            <person name="Morgado L.N."/>
            <person name="Niskanen T."/>
            <person name="Noordeloos M.E."/>
            <person name="Ohm R.A."/>
            <person name="Ortiz-Santana B."/>
            <person name="Ovrebo C."/>
            <person name="Racz N."/>
            <person name="Riley R."/>
            <person name="Savchenko A."/>
            <person name="Shiryaev A."/>
            <person name="Soop K."/>
            <person name="Spirin V."/>
            <person name="Szebenyi C."/>
            <person name="Tomsovsky M."/>
            <person name="Tulloss R.E."/>
            <person name="Uehling J."/>
            <person name="Grigoriev I.V."/>
            <person name="Vagvolgyi C."/>
            <person name="Papp T."/>
            <person name="Martin F.M."/>
            <person name="Miettinen O."/>
            <person name="Hibbett D.S."/>
            <person name="Nagy L.G."/>
        </authorList>
    </citation>
    <scope>NUCLEOTIDE SEQUENCE [LARGE SCALE GENOMIC DNA]</scope>
    <source>
        <strain evidence="3 4">CBS 962.96</strain>
    </source>
</reference>
<dbReference type="GO" id="GO:0036064">
    <property type="term" value="C:ciliary basal body"/>
    <property type="evidence" value="ECO:0007669"/>
    <property type="project" value="TreeGrafter"/>
</dbReference>
<feature type="compositionally biased region" description="Basic and acidic residues" evidence="2">
    <location>
        <begin position="437"/>
        <end position="448"/>
    </location>
</feature>
<feature type="compositionally biased region" description="Low complexity" evidence="2">
    <location>
        <begin position="573"/>
        <end position="587"/>
    </location>
</feature>
<dbReference type="Proteomes" id="UP000297245">
    <property type="component" value="Unassembled WGS sequence"/>
</dbReference>
<organism evidence="3 4">
    <name type="scientific">Dendrothele bispora (strain CBS 962.96)</name>
    <dbReference type="NCBI Taxonomy" id="1314807"/>
    <lineage>
        <taxon>Eukaryota</taxon>
        <taxon>Fungi</taxon>
        <taxon>Dikarya</taxon>
        <taxon>Basidiomycota</taxon>
        <taxon>Agaricomycotina</taxon>
        <taxon>Agaricomycetes</taxon>
        <taxon>Agaricomycetidae</taxon>
        <taxon>Agaricales</taxon>
        <taxon>Agaricales incertae sedis</taxon>
        <taxon>Dendrothele</taxon>
    </lineage>
</organism>
<feature type="compositionally biased region" description="Low complexity" evidence="2">
    <location>
        <begin position="670"/>
        <end position="680"/>
    </location>
</feature>
<gene>
    <name evidence="3" type="ORF">K435DRAFT_851389</name>
</gene>
<dbReference type="EMBL" id="ML179061">
    <property type="protein sequence ID" value="THV04010.1"/>
    <property type="molecule type" value="Genomic_DNA"/>
</dbReference>
<sequence length="883" mass="94012">MLAATTTDGLSILDGPILKKCPPSFPSCLSLIYPPTSSAWSHDNTSLFISSAHTIHKYNSNTNSLRDIYTTSDEAKISQIAVKDNDSLFVAVDDNIHILEHGASSSSSEISQTFSTHKSPVLSFALSNDFTLLALTSSRAVHVHNLQPASGSHTVLNGLPLTETQTISTCCFHPHVRTRLLLGIGKQLVIYDTNRPSAPIKTISLNESSSGEIQAIGCSPFSKTLVAVATTGGSVGLVDLEKEKGLFRTLNVKVPLTSLSFSPEGASIYLGTENGKILIVDLRGLDKPPRVIVLSEVGSSVVGMVVQKKTKPAPSTTVTKATNSASNTVERKPSSVSSSNTIPKSRGTPAKPTRTVSGVSPSVSSRGPATLRKTASEAATKGTNEARKMFSPARSPLGSSHNVNKSLNKDGDKVDDLSDNKQRAKNKTSPTKQLYAQDREKRRERLEKITTTLSSAPSAGKTAVKSPLVASSASAKVTAGRNKEKEKEKSSTRTRTTSVSSASVSVSTRKASKSSITSSSSAAPSTSSSSGARTRSTSATSSGSVPPVPPLPKDLPRAESNTVTRDMGRARLVSGGTTVGTRTRTPSPDLPGVLNPVTPMPMKGMAGKRNRMKELGLGTPGLMGKRGGSDENGKGKGKNVEFDQDGSEGEEEDNRENEDEDDSGDDGEELLLSSSRSSSRQMNLKERKKQLQDEMNVDTNNMQMQVSPRRSIPASVSASGSPIPYSWMKQQAHGSGGISPARHGQSHLNPNHLSAGSPGHAGTASPQAQHFLRSIIQDILLDHHTQTRQEILGLHLDLVRMGSGWKKEVGEVKDLVEGLVGDVKVGNAIAGTGASVNGRMMMRDGREDGEQVRRLVAELREVKEENRRLKEENERLRMGMGAC</sequence>
<feature type="coiled-coil region" evidence="1">
    <location>
        <begin position="852"/>
        <end position="879"/>
    </location>
</feature>
<dbReference type="InterPro" id="IPR052818">
    <property type="entry name" value="NEDD1_Spindle_Assembly"/>
</dbReference>
<keyword evidence="1" id="KW-0175">Coiled coil</keyword>
<evidence type="ECO:0000313" key="3">
    <source>
        <dbReference type="EMBL" id="THV04010.1"/>
    </source>
</evidence>
<dbReference type="GO" id="GO:0005814">
    <property type="term" value="C:centriole"/>
    <property type="evidence" value="ECO:0007669"/>
    <property type="project" value="TreeGrafter"/>
</dbReference>
<feature type="compositionally biased region" description="Basic and acidic residues" evidence="2">
    <location>
        <begin position="683"/>
        <end position="692"/>
    </location>
</feature>
<feature type="compositionally biased region" description="Polar residues" evidence="2">
    <location>
        <begin position="397"/>
        <end position="406"/>
    </location>
</feature>
<dbReference type="PANTHER" id="PTHR44414:SF1">
    <property type="entry name" value="PROTEIN NEDD1"/>
    <property type="match status" value="1"/>
</dbReference>
<evidence type="ECO:0000256" key="1">
    <source>
        <dbReference type="SAM" id="Coils"/>
    </source>
</evidence>
<evidence type="ECO:0000313" key="4">
    <source>
        <dbReference type="Proteomes" id="UP000297245"/>
    </source>
</evidence>
<dbReference type="GO" id="GO:0007020">
    <property type="term" value="P:microtubule nucleation"/>
    <property type="evidence" value="ECO:0007669"/>
    <property type="project" value="TreeGrafter"/>
</dbReference>
<dbReference type="AlphaFoldDB" id="A0A4S8MM75"/>